<dbReference type="InterPro" id="IPR011010">
    <property type="entry name" value="DNA_brk_join_enz"/>
</dbReference>
<dbReference type="EMBL" id="SMYL01000028">
    <property type="protein sequence ID" value="TDK59212.1"/>
    <property type="molecule type" value="Genomic_DNA"/>
</dbReference>
<evidence type="ECO:0000259" key="5">
    <source>
        <dbReference type="PROSITE" id="PS51898"/>
    </source>
</evidence>
<gene>
    <name evidence="6" type="ORF">E2I14_18955</name>
</gene>
<dbReference type="PROSITE" id="PS51898">
    <property type="entry name" value="TYR_RECOMBINASE"/>
    <property type="match status" value="1"/>
</dbReference>
<dbReference type="Pfam" id="PF12482">
    <property type="entry name" value="DUF3701"/>
    <property type="match status" value="1"/>
</dbReference>
<dbReference type="RefSeq" id="WP_133331482.1">
    <property type="nucleotide sequence ID" value="NZ_SMYL01000028.1"/>
</dbReference>
<proteinExistence type="inferred from homology"/>
<dbReference type="InterPro" id="IPR013762">
    <property type="entry name" value="Integrase-like_cat_sf"/>
</dbReference>
<evidence type="ECO:0000313" key="7">
    <source>
        <dbReference type="Proteomes" id="UP000294829"/>
    </source>
</evidence>
<evidence type="ECO:0000313" key="6">
    <source>
        <dbReference type="EMBL" id="TDK59212.1"/>
    </source>
</evidence>
<dbReference type="Pfam" id="PF00589">
    <property type="entry name" value="Phage_integrase"/>
    <property type="match status" value="1"/>
</dbReference>
<dbReference type="Gene3D" id="1.10.150.130">
    <property type="match status" value="1"/>
</dbReference>
<dbReference type="OrthoDB" id="8610787at2"/>
<dbReference type="InterPro" id="IPR002104">
    <property type="entry name" value="Integrase_catalytic"/>
</dbReference>
<sequence>MSNHTDILFERPTYTRSDYAALRAHCLNLSIAKITSLYYIEDAPQLKNGLERFLLDMRADLIERAIVHNPALATILKNARAGGAITTKALEILVKAAEAPQPIPHPDQKLSQWLKPITANALAEEKLITIQNLMDWIAVRGTSWWRSIPRIGELKAKVLVKWLQSHSQTLGRLQLINTNITAPYPAPIAVHPNQPGIIAPIDRITTTSQYDGSAGVNRSPAYCYISANNDLEAIKCYLLRFADQKHALRAYKKELERFLLWAIVIKAMPMSSLNATDCEEYKAFLAHPAPSFCGPKAPRHSKLWKPFNDNGSLSPLSQRHAIGILRAAFDYWVKVRYLAGNPWAAVKDPIVVKEVDGMHIEKALPAPLWDKLVTELKVAGENDHRYRTALAIVLLMGDSGLRREEVATARRESITKSQFADCMELEVVGKGHKKRIVPISARAMKALEVHWLDRGLDVQERDDLHLLSPLTIPAHEAAQKKLESNRDGYTPGSLYRIIQTAIKKLLKQVPCPFDAEEFHQLESTTAHAFRHTFGTLSVAKDVPIDVVQAVLGHASVGTTSIYVQSKKKRIMEEAAKYFFGATT</sequence>
<dbReference type="SUPFAM" id="SSF56349">
    <property type="entry name" value="DNA breaking-rejoining enzymes"/>
    <property type="match status" value="1"/>
</dbReference>
<keyword evidence="7" id="KW-1185">Reference proteome</keyword>
<dbReference type="Proteomes" id="UP000294829">
    <property type="component" value="Unassembled WGS sequence"/>
</dbReference>
<organism evidence="6 7">
    <name type="scientific">Sapientia aquatica</name>
    <dbReference type="NCBI Taxonomy" id="1549640"/>
    <lineage>
        <taxon>Bacteria</taxon>
        <taxon>Pseudomonadati</taxon>
        <taxon>Pseudomonadota</taxon>
        <taxon>Betaproteobacteria</taxon>
        <taxon>Burkholderiales</taxon>
        <taxon>Oxalobacteraceae</taxon>
        <taxon>Sapientia</taxon>
    </lineage>
</organism>
<evidence type="ECO:0000256" key="3">
    <source>
        <dbReference type="ARBA" id="ARBA00023125"/>
    </source>
</evidence>
<dbReference type="CDD" id="cd00397">
    <property type="entry name" value="DNA_BRE_C"/>
    <property type="match status" value="1"/>
</dbReference>
<dbReference type="PANTHER" id="PTHR30349:SF41">
    <property type="entry name" value="INTEGRASE_RECOMBINASE PROTEIN MJ0367-RELATED"/>
    <property type="match status" value="1"/>
</dbReference>
<keyword evidence="4" id="KW-0233">DNA recombination</keyword>
<comment type="caution">
    <text evidence="6">The sequence shown here is derived from an EMBL/GenBank/DDBJ whole genome shotgun (WGS) entry which is preliminary data.</text>
</comment>
<reference evidence="6 7" key="1">
    <citation type="submission" date="2019-03" db="EMBL/GenBank/DDBJ databases">
        <title>Sapientia aquatica gen. nov., sp. nov., isolated from a crater lake.</title>
        <authorList>
            <person name="Felfoldi T."/>
            <person name="Szabo A."/>
            <person name="Toth E."/>
            <person name="Schumann P."/>
            <person name="Keki Z."/>
            <person name="Marialigeti K."/>
            <person name="Mathe I."/>
        </authorList>
    </citation>
    <scope>NUCLEOTIDE SEQUENCE [LARGE SCALE GENOMIC DNA]</scope>
    <source>
        <strain evidence="6 7">SA-152</strain>
    </source>
</reference>
<dbReference type="GO" id="GO:0015074">
    <property type="term" value="P:DNA integration"/>
    <property type="evidence" value="ECO:0007669"/>
    <property type="project" value="UniProtKB-KW"/>
</dbReference>
<dbReference type="GO" id="GO:0006310">
    <property type="term" value="P:DNA recombination"/>
    <property type="evidence" value="ECO:0007669"/>
    <property type="project" value="UniProtKB-KW"/>
</dbReference>
<dbReference type="Gene3D" id="1.10.443.10">
    <property type="entry name" value="Intergrase catalytic core"/>
    <property type="match status" value="1"/>
</dbReference>
<dbReference type="AlphaFoldDB" id="A0A4R5VM85"/>
<evidence type="ECO:0000256" key="1">
    <source>
        <dbReference type="ARBA" id="ARBA00008857"/>
    </source>
</evidence>
<evidence type="ECO:0000256" key="4">
    <source>
        <dbReference type="ARBA" id="ARBA00023172"/>
    </source>
</evidence>
<evidence type="ECO:0000256" key="2">
    <source>
        <dbReference type="ARBA" id="ARBA00022908"/>
    </source>
</evidence>
<dbReference type="GO" id="GO:0003677">
    <property type="term" value="F:DNA binding"/>
    <property type="evidence" value="ECO:0007669"/>
    <property type="project" value="UniProtKB-KW"/>
</dbReference>
<dbReference type="InterPro" id="IPR022169">
    <property type="entry name" value="DUF3701"/>
</dbReference>
<feature type="domain" description="Tyr recombinase" evidence="5">
    <location>
        <begin position="359"/>
        <end position="575"/>
    </location>
</feature>
<dbReference type="PANTHER" id="PTHR30349">
    <property type="entry name" value="PHAGE INTEGRASE-RELATED"/>
    <property type="match status" value="1"/>
</dbReference>
<keyword evidence="3" id="KW-0238">DNA-binding</keyword>
<protein>
    <submittedName>
        <fullName evidence="6">Integrase</fullName>
    </submittedName>
</protein>
<accession>A0A4R5VM85</accession>
<name>A0A4R5VM85_9BURK</name>
<dbReference type="InterPro" id="IPR010998">
    <property type="entry name" value="Integrase_recombinase_N"/>
</dbReference>
<keyword evidence="2" id="KW-0229">DNA integration</keyword>
<dbReference type="InterPro" id="IPR050090">
    <property type="entry name" value="Tyrosine_recombinase_XerCD"/>
</dbReference>
<comment type="similarity">
    <text evidence="1">Belongs to the 'phage' integrase family.</text>
</comment>